<keyword evidence="2" id="KW-1133">Transmembrane helix</keyword>
<keyword evidence="2" id="KW-0472">Membrane</keyword>
<feature type="domain" description="DUF6742" evidence="3">
    <location>
        <begin position="149"/>
        <end position="181"/>
    </location>
</feature>
<dbReference type="Gene3D" id="2.60.40.10">
    <property type="entry name" value="Immunoglobulins"/>
    <property type="match status" value="1"/>
</dbReference>
<feature type="compositionally biased region" description="Polar residues" evidence="1">
    <location>
        <begin position="53"/>
        <end position="65"/>
    </location>
</feature>
<dbReference type="InterPro" id="IPR013783">
    <property type="entry name" value="Ig-like_fold"/>
</dbReference>
<protein>
    <recommendedName>
        <fullName evidence="3">DUF6742 domain-containing protein</fullName>
    </recommendedName>
</protein>
<dbReference type="InterPro" id="IPR046630">
    <property type="entry name" value="DUF6742"/>
</dbReference>
<feature type="transmembrane region" description="Helical" evidence="2">
    <location>
        <begin position="294"/>
        <end position="323"/>
    </location>
</feature>
<feature type="non-terminal residue" evidence="4">
    <location>
        <position position="1"/>
    </location>
</feature>
<feature type="region of interest" description="Disordered" evidence="1">
    <location>
        <begin position="186"/>
        <end position="215"/>
    </location>
</feature>
<dbReference type="SUPFAM" id="SSF117074">
    <property type="entry name" value="Hypothetical protein PA1324"/>
    <property type="match status" value="1"/>
</dbReference>
<evidence type="ECO:0000256" key="1">
    <source>
        <dbReference type="SAM" id="MobiDB-lite"/>
    </source>
</evidence>
<comment type="caution">
    <text evidence="4">The sequence shown here is derived from an EMBL/GenBank/DDBJ whole genome shotgun (WGS) entry which is preliminary data.</text>
</comment>
<evidence type="ECO:0000256" key="2">
    <source>
        <dbReference type="SAM" id="Phobius"/>
    </source>
</evidence>
<proteinExistence type="predicted"/>
<keyword evidence="2" id="KW-0812">Transmembrane</keyword>
<organism evidence="4 5">
    <name type="scientific">Thalassiosira oceanica</name>
    <name type="common">Marine diatom</name>
    <dbReference type="NCBI Taxonomy" id="159749"/>
    <lineage>
        <taxon>Eukaryota</taxon>
        <taxon>Sar</taxon>
        <taxon>Stramenopiles</taxon>
        <taxon>Ochrophyta</taxon>
        <taxon>Bacillariophyta</taxon>
        <taxon>Coscinodiscophyceae</taxon>
        <taxon>Thalassiosirophycidae</taxon>
        <taxon>Thalassiosirales</taxon>
        <taxon>Thalassiosiraceae</taxon>
        <taxon>Thalassiosira</taxon>
    </lineage>
</organism>
<name>K0R1Q1_THAOC</name>
<gene>
    <name evidence="4" type="ORF">THAOC_36548</name>
</gene>
<dbReference type="AlphaFoldDB" id="K0R1Q1"/>
<reference evidence="4 5" key="1">
    <citation type="journal article" date="2012" name="Genome Biol.">
        <title>Genome and low-iron response of an oceanic diatom adapted to chronic iron limitation.</title>
        <authorList>
            <person name="Lommer M."/>
            <person name="Specht M."/>
            <person name="Roy A.S."/>
            <person name="Kraemer L."/>
            <person name="Andreson R."/>
            <person name="Gutowska M.A."/>
            <person name="Wolf J."/>
            <person name="Bergner S.V."/>
            <person name="Schilhabel M.B."/>
            <person name="Klostermeier U.C."/>
            <person name="Beiko R.G."/>
            <person name="Rosenstiel P."/>
            <person name="Hippler M."/>
            <person name="Laroche J."/>
        </authorList>
    </citation>
    <scope>NUCLEOTIDE SEQUENCE [LARGE SCALE GENOMIC DNA]</scope>
    <source>
        <strain evidence="4 5">CCMP1005</strain>
    </source>
</reference>
<feature type="region of interest" description="Disordered" evidence="1">
    <location>
        <begin position="41"/>
        <end position="74"/>
    </location>
</feature>
<evidence type="ECO:0000259" key="3">
    <source>
        <dbReference type="Pfam" id="PF20527"/>
    </source>
</evidence>
<dbReference type="EMBL" id="AGNL01049106">
    <property type="protein sequence ID" value="EJK44879.1"/>
    <property type="molecule type" value="Genomic_DNA"/>
</dbReference>
<evidence type="ECO:0000313" key="5">
    <source>
        <dbReference type="Proteomes" id="UP000266841"/>
    </source>
</evidence>
<dbReference type="Proteomes" id="UP000266841">
    <property type="component" value="Unassembled WGS sequence"/>
</dbReference>
<dbReference type="Pfam" id="PF20527">
    <property type="entry name" value="DUF6742"/>
    <property type="match status" value="1"/>
</dbReference>
<sequence>LAASDPSRWNRHAEGLAVRDSVKDVTFREIRGDCYLDHHDADEIPSGARAGKTSATSANRQLGQKQTRDTPAGKDLDASGLLVRLASLVLCEDVSLFSAIGSSVAARSSSPSLRGSSSVPGGQQPICRGFNMTSVSSNSSLGGTENPVLCLVEDDEGPLDIAAISASLEERDLAEKEEAQRLISQTSLAAVSPSRRGSSASSVQPSLAGTNSTAPAQEQTTLLTDGSGIQGHASARRRLALNIESQGVETDPSSIMAEAYSVPDAPVFDANIIETIPGRFVQVIPWYKRRRNRYIIMLVVLIVLVPVLGIVGFSFSGLSGFVWTDLNKNGLFESEEPLMNGVIVVLKECDSKTPVDATVTGKTVTGSDKDGFFHMGRFADEGEFFLEFTLPFEQEDGPVQYGWTSTRRNSYHGNNTESTKVFRRVSDVFSDGQKGKTKCFTMDALNFDLRFNAGLVRMDTK</sequence>
<evidence type="ECO:0000313" key="4">
    <source>
        <dbReference type="EMBL" id="EJK44879.1"/>
    </source>
</evidence>
<keyword evidence="5" id="KW-1185">Reference proteome</keyword>
<accession>K0R1Q1</accession>
<feature type="compositionally biased region" description="Low complexity" evidence="1">
    <location>
        <begin position="190"/>
        <end position="206"/>
    </location>
</feature>